<evidence type="ECO:0008006" key="3">
    <source>
        <dbReference type="Google" id="ProtNLM"/>
    </source>
</evidence>
<feature type="region of interest" description="Disordered" evidence="1">
    <location>
        <begin position="132"/>
        <end position="168"/>
    </location>
</feature>
<gene>
    <name evidence="2" type="ORF">F4148_13705</name>
</gene>
<dbReference type="GO" id="GO:0003677">
    <property type="term" value="F:DNA binding"/>
    <property type="evidence" value="ECO:0007669"/>
    <property type="project" value="InterPro"/>
</dbReference>
<dbReference type="GO" id="GO:0005737">
    <property type="term" value="C:cytoplasm"/>
    <property type="evidence" value="ECO:0007669"/>
    <property type="project" value="TreeGrafter"/>
</dbReference>
<dbReference type="PANTHER" id="PTHR43493">
    <property type="entry name" value="DNA GYRASE/TOPOISOMERASE SUBUNIT A"/>
    <property type="match status" value="1"/>
</dbReference>
<dbReference type="PANTHER" id="PTHR43493:SF9">
    <property type="entry name" value="DNA TOPOISOMERASE 4 SUBUNIT A"/>
    <property type="match status" value="1"/>
</dbReference>
<reference evidence="2" key="1">
    <citation type="submission" date="2019-09" db="EMBL/GenBank/DDBJ databases">
        <title>Characterisation of the sponge microbiome using genome-centric metagenomics.</title>
        <authorList>
            <person name="Engelberts J.P."/>
            <person name="Robbins S.J."/>
            <person name="De Goeij J.M."/>
            <person name="Aranda M."/>
            <person name="Bell S.C."/>
            <person name="Webster N.S."/>
        </authorList>
    </citation>
    <scope>NUCLEOTIDE SEQUENCE</scope>
    <source>
        <strain evidence="2">SB0675_bin_29</strain>
    </source>
</reference>
<organism evidence="2">
    <name type="scientific">Caldilineaceae bacterium SB0675_bin_29</name>
    <dbReference type="NCBI Taxonomy" id="2605266"/>
    <lineage>
        <taxon>Bacteria</taxon>
        <taxon>Bacillati</taxon>
        <taxon>Chloroflexota</taxon>
        <taxon>Caldilineae</taxon>
        <taxon>Caldilineales</taxon>
        <taxon>Caldilineaceae</taxon>
    </lineage>
</organism>
<dbReference type="SUPFAM" id="SSF101904">
    <property type="entry name" value="GyrA/ParC C-terminal domain-like"/>
    <property type="match status" value="1"/>
</dbReference>
<dbReference type="Gene3D" id="2.120.10.90">
    <property type="entry name" value="DNA gyrase/topoisomerase IV, subunit A, C-terminal"/>
    <property type="match status" value="1"/>
</dbReference>
<feature type="compositionally biased region" description="Basic and acidic residues" evidence="1">
    <location>
        <begin position="158"/>
        <end position="168"/>
    </location>
</feature>
<dbReference type="Pfam" id="PF03989">
    <property type="entry name" value="DNA_gyraseA_C"/>
    <property type="match status" value="3"/>
</dbReference>
<dbReference type="InterPro" id="IPR050220">
    <property type="entry name" value="Type_II_DNA_Topoisomerases"/>
</dbReference>
<dbReference type="InterPro" id="IPR006691">
    <property type="entry name" value="GyrA/parC_rep"/>
</dbReference>
<evidence type="ECO:0000313" key="2">
    <source>
        <dbReference type="EMBL" id="MYH62756.1"/>
    </source>
</evidence>
<dbReference type="GO" id="GO:0006265">
    <property type="term" value="P:DNA topological change"/>
    <property type="evidence" value="ECO:0007669"/>
    <property type="project" value="InterPro"/>
</dbReference>
<dbReference type="GO" id="GO:0005524">
    <property type="term" value="F:ATP binding"/>
    <property type="evidence" value="ECO:0007669"/>
    <property type="project" value="InterPro"/>
</dbReference>
<name>A0A6B1G5S4_9CHLR</name>
<dbReference type="GO" id="GO:0003918">
    <property type="term" value="F:DNA topoisomerase type II (double strand cut, ATP-hydrolyzing) activity"/>
    <property type="evidence" value="ECO:0007669"/>
    <property type="project" value="TreeGrafter"/>
</dbReference>
<proteinExistence type="predicted"/>
<accession>A0A6B1G5S4</accession>
<dbReference type="AlphaFoldDB" id="A0A6B1G5S4"/>
<dbReference type="InterPro" id="IPR035516">
    <property type="entry name" value="Gyrase/topoIV_suA_C"/>
</dbReference>
<feature type="non-terminal residue" evidence="2">
    <location>
        <position position="168"/>
    </location>
</feature>
<evidence type="ECO:0000256" key="1">
    <source>
        <dbReference type="SAM" id="MobiDB-lite"/>
    </source>
</evidence>
<comment type="caution">
    <text evidence="2">The sequence shown here is derived from an EMBL/GenBank/DDBJ whole genome shotgun (WGS) entry which is preliminary data.</text>
</comment>
<sequence>MGASARGVAGINLKRGDEVIAAFPVAPDGELLTVTSAGYLKRTRIDEFSLQGRGGGGIIAHKIEERTGDLVGAAILTPEHAFAAFVTQRGVAKPLALAEVPASGRSTLGARKVDLASSDAVAAVHAVSPVVIAMDSPPPPPGPQPNGRGANAAPPPGKADRGKRREAA</sequence>
<protein>
    <recommendedName>
        <fullName evidence="3">DNA gyrase subunit A</fullName>
    </recommendedName>
</protein>
<dbReference type="EMBL" id="VYDA01000491">
    <property type="protein sequence ID" value="MYH62756.1"/>
    <property type="molecule type" value="Genomic_DNA"/>
</dbReference>
<dbReference type="GO" id="GO:0009330">
    <property type="term" value="C:DNA topoisomerase type II (double strand cut, ATP-hydrolyzing) complex"/>
    <property type="evidence" value="ECO:0007669"/>
    <property type="project" value="TreeGrafter"/>
</dbReference>